<organism evidence="1 2">
    <name type="scientific">Sphingomonas spermidinifaciens</name>
    <dbReference type="NCBI Taxonomy" id="1141889"/>
    <lineage>
        <taxon>Bacteria</taxon>
        <taxon>Pseudomonadati</taxon>
        <taxon>Pseudomonadota</taxon>
        <taxon>Alphaproteobacteria</taxon>
        <taxon>Sphingomonadales</taxon>
        <taxon>Sphingomonadaceae</taxon>
        <taxon>Sphingomonas</taxon>
    </lineage>
</organism>
<dbReference type="EMBL" id="NWMW01000001">
    <property type="protein sequence ID" value="PCD04015.1"/>
    <property type="molecule type" value="Genomic_DNA"/>
</dbReference>
<name>A0A2A4B7W9_9SPHN</name>
<evidence type="ECO:0000313" key="2">
    <source>
        <dbReference type="Proteomes" id="UP000218366"/>
    </source>
</evidence>
<evidence type="ECO:0000313" key="1">
    <source>
        <dbReference type="EMBL" id="PCD04015.1"/>
    </source>
</evidence>
<protein>
    <recommendedName>
        <fullName evidence="3">DUF177 domain-containing protein</fullName>
    </recommendedName>
</protein>
<dbReference type="Pfam" id="PF02620">
    <property type="entry name" value="YceD"/>
    <property type="match status" value="1"/>
</dbReference>
<evidence type="ECO:0008006" key="3">
    <source>
        <dbReference type="Google" id="ProtNLM"/>
    </source>
</evidence>
<comment type="caution">
    <text evidence="1">The sequence shown here is derived from an EMBL/GenBank/DDBJ whole genome shotgun (WGS) entry which is preliminary data.</text>
</comment>
<dbReference type="AlphaFoldDB" id="A0A2A4B7W9"/>
<accession>A0A2A4B7W9</accession>
<keyword evidence="2" id="KW-1185">Reference proteome</keyword>
<dbReference type="RefSeq" id="WP_096342410.1">
    <property type="nucleotide sequence ID" value="NZ_NWMW01000001.1"/>
</dbReference>
<gene>
    <name evidence="1" type="ORF">COC42_06805</name>
</gene>
<dbReference type="InterPro" id="IPR003772">
    <property type="entry name" value="YceD"/>
</dbReference>
<dbReference type="Proteomes" id="UP000218366">
    <property type="component" value="Unassembled WGS sequence"/>
</dbReference>
<dbReference type="OrthoDB" id="8443793at2"/>
<reference evidence="1 2" key="1">
    <citation type="submission" date="2017-09" db="EMBL/GenBank/DDBJ databases">
        <title>Sphingomonas spermidinifaciens 9NM-10, whole genome shotgun sequence.</title>
        <authorList>
            <person name="Feng G."/>
            <person name="Zhu H."/>
        </authorList>
    </citation>
    <scope>NUCLEOTIDE SEQUENCE [LARGE SCALE GENOMIC DNA]</scope>
    <source>
        <strain evidence="1 2">9NM-10</strain>
    </source>
</reference>
<proteinExistence type="predicted"/>
<sequence length="174" mass="18269">MTPEFSRPLRLDQIGAGDHKQSIEADKAERAALARRFELISVDRIHADYAVRRDAAGVLATGRLTGAVVQACVATGAPVPATIDEPFTLRFLPEPGDDAPEEVELGEADCDTMFYTGSAIDLGEAAAETLALALDPFPRARGADAALRDAGVVGEEEAQPLSGLAAALKEKLGK</sequence>